<keyword evidence="1" id="KW-0472">Membrane</keyword>
<evidence type="ECO:0000313" key="2">
    <source>
        <dbReference type="EMBL" id="KAF9481373.1"/>
    </source>
</evidence>
<name>A0A9P6D375_9AGAR</name>
<dbReference type="AlphaFoldDB" id="A0A9P6D375"/>
<reference evidence="2" key="1">
    <citation type="submission" date="2020-11" db="EMBL/GenBank/DDBJ databases">
        <authorList>
            <consortium name="DOE Joint Genome Institute"/>
            <person name="Ahrendt S."/>
            <person name="Riley R."/>
            <person name="Andreopoulos W."/>
            <person name="Labutti K."/>
            <person name="Pangilinan J."/>
            <person name="Ruiz-Duenas F.J."/>
            <person name="Barrasa J.M."/>
            <person name="Sanchez-Garcia M."/>
            <person name="Camarero S."/>
            <person name="Miyauchi S."/>
            <person name="Serrano A."/>
            <person name="Linde D."/>
            <person name="Babiker R."/>
            <person name="Drula E."/>
            <person name="Ayuso-Fernandez I."/>
            <person name="Pacheco R."/>
            <person name="Padilla G."/>
            <person name="Ferreira P."/>
            <person name="Barriuso J."/>
            <person name="Kellner H."/>
            <person name="Castanera R."/>
            <person name="Alfaro M."/>
            <person name="Ramirez L."/>
            <person name="Pisabarro A.G."/>
            <person name="Kuo A."/>
            <person name="Tritt A."/>
            <person name="Lipzen A."/>
            <person name="He G."/>
            <person name="Yan M."/>
            <person name="Ng V."/>
            <person name="Cullen D."/>
            <person name="Martin F."/>
            <person name="Rosso M.-N."/>
            <person name="Henrissat B."/>
            <person name="Hibbett D."/>
            <person name="Martinez A.T."/>
            <person name="Grigoriev I.V."/>
        </authorList>
    </citation>
    <scope>NUCLEOTIDE SEQUENCE</scope>
    <source>
        <strain evidence="2">CIRM-BRFM 674</strain>
    </source>
</reference>
<feature type="transmembrane region" description="Helical" evidence="1">
    <location>
        <begin position="12"/>
        <end position="29"/>
    </location>
</feature>
<organism evidence="2 3">
    <name type="scientific">Pholiota conissans</name>
    <dbReference type="NCBI Taxonomy" id="109636"/>
    <lineage>
        <taxon>Eukaryota</taxon>
        <taxon>Fungi</taxon>
        <taxon>Dikarya</taxon>
        <taxon>Basidiomycota</taxon>
        <taxon>Agaricomycotina</taxon>
        <taxon>Agaricomycetes</taxon>
        <taxon>Agaricomycetidae</taxon>
        <taxon>Agaricales</taxon>
        <taxon>Agaricineae</taxon>
        <taxon>Strophariaceae</taxon>
        <taxon>Pholiota</taxon>
    </lineage>
</organism>
<evidence type="ECO:0000256" key="1">
    <source>
        <dbReference type="SAM" id="Phobius"/>
    </source>
</evidence>
<accession>A0A9P6D375</accession>
<dbReference type="Proteomes" id="UP000807469">
    <property type="component" value="Unassembled WGS sequence"/>
</dbReference>
<sequence length="310" mass="34338">MNNAVDSTPHSTALLLLIPLLVFAAYWVGMRSTDPYGLFHLSLNRLPSDDPDSLPKTEWLNMGYWKDTEKFPDAAKALAMKLIAAANLKQGGSILDVGHGTGESLILLLSEPTLPKPSHLVGITSLQLHHLRSLQRVQKRQAEQPALQATKVDLHYGDAVYDGVQNDHPLSLESKVSFDSILALDCAHHFNTRQSFLEQSFRKLASGGRIALADICFSSDALKTPRVKLITSMVRVMPAANRISDGDYVASMKNIGYDDVKLEDITADVYPQFIVFLKSRGIIWWFFGCVLQWYTGVGAKFVIVSGRKPI</sequence>
<dbReference type="Gene3D" id="3.40.50.150">
    <property type="entry name" value="Vaccinia Virus protein VP39"/>
    <property type="match status" value="1"/>
</dbReference>
<dbReference type="SUPFAM" id="SSF53335">
    <property type="entry name" value="S-adenosyl-L-methionine-dependent methyltransferases"/>
    <property type="match status" value="1"/>
</dbReference>
<dbReference type="CDD" id="cd02440">
    <property type="entry name" value="AdoMet_MTases"/>
    <property type="match status" value="1"/>
</dbReference>
<keyword evidence="2" id="KW-0808">Transferase</keyword>
<keyword evidence="1" id="KW-0812">Transmembrane</keyword>
<dbReference type="EMBL" id="MU155179">
    <property type="protein sequence ID" value="KAF9481373.1"/>
    <property type="molecule type" value="Genomic_DNA"/>
</dbReference>
<keyword evidence="1" id="KW-1133">Transmembrane helix</keyword>
<proteinExistence type="predicted"/>
<gene>
    <name evidence="2" type="ORF">BDN70DRAFT_876331</name>
</gene>
<dbReference type="GO" id="GO:0032259">
    <property type="term" value="P:methylation"/>
    <property type="evidence" value="ECO:0007669"/>
    <property type="project" value="UniProtKB-KW"/>
</dbReference>
<evidence type="ECO:0000313" key="3">
    <source>
        <dbReference type="Proteomes" id="UP000807469"/>
    </source>
</evidence>
<dbReference type="GO" id="GO:0008168">
    <property type="term" value="F:methyltransferase activity"/>
    <property type="evidence" value="ECO:0007669"/>
    <property type="project" value="UniProtKB-KW"/>
</dbReference>
<keyword evidence="2" id="KW-0489">Methyltransferase</keyword>
<dbReference type="Pfam" id="PF13489">
    <property type="entry name" value="Methyltransf_23"/>
    <property type="match status" value="1"/>
</dbReference>
<protein>
    <submittedName>
        <fullName evidence="2">S-adenosyl-L-methionine-dependent methyltransferase</fullName>
    </submittedName>
</protein>
<keyword evidence="3" id="KW-1185">Reference proteome</keyword>
<feature type="transmembrane region" description="Helical" evidence="1">
    <location>
        <begin position="282"/>
        <end position="303"/>
    </location>
</feature>
<comment type="caution">
    <text evidence="2">The sequence shown here is derived from an EMBL/GenBank/DDBJ whole genome shotgun (WGS) entry which is preliminary data.</text>
</comment>
<dbReference type="OrthoDB" id="61390at2759"/>
<dbReference type="InterPro" id="IPR029063">
    <property type="entry name" value="SAM-dependent_MTases_sf"/>
</dbReference>